<accession>A0ABS1D679</accession>
<evidence type="ECO:0000313" key="2">
    <source>
        <dbReference type="Proteomes" id="UP000697995"/>
    </source>
</evidence>
<organism evidence="1 2">
    <name type="scientific">Paracraurococcus ruber</name>
    <dbReference type="NCBI Taxonomy" id="77675"/>
    <lineage>
        <taxon>Bacteria</taxon>
        <taxon>Pseudomonadati</taxon>
        <taxon>Pseudomonadota</taxon>
        <taxon>Alphaproteobacteria</taxon>
        <taxon>Acetobacterales</taxon>
        <taxon>Roseomonadaceae</taxon>
        <taxon>Paracraurococcus</taxon>
    </lineage>
</organism>
<dbReference type="Proteomes" id="UP000697995">
    <property type="component" value="Unassembled WGS sequence"/>
</dbReference>
<proteinExistence type="predicted"/>
<evidence type="ECO:0000313" key="1">
    <source>
        <dbReference type="EMBL" id="MBK1661986.1"/>
    </source>
</evidence>
<feature type="non-terminal residue" evidence="1">
    <location>
        <position position="1"/>
    </location>
</feature>
<dbReference type="EMBL" id="NRSG01000420">
    <property type="protein sequence ID" value="MBK1661986.1"/>
    <property type="molecule type" value="Genomic_DNA"/>
</dbReference>
<name>A0ABS1D679_9PROT</name>
<protein>
    <submittedName>
        <fullName evidence="1">Uncharacterized protein</fullName>
    </submittedName>
</protein>
<gene>
    <name evidence="1" type="ORF">CKO45_27725</name>
</gene>
<reference evidence="1 2" key="1">
    <citation type="journal article" date="2020" name="Microorganisms">
        <title>Osmotic Adaptation and Compatible Solute Biosynthesis of Phototrophic Bacteria as Revealed from Genome Analyses.</title>
        <authorList>
            <person name="Imhoff J.F."/>
            <person name="Rahn T."/>
            <person name="Kunzel S."/>
            <person name="Keller A."/>
            <person name="Neulinger S.C."/>
        </authorList>
    </citation>
    <scope>NUCLEOTIDE SEQUENCE [LARGE SCALE GENOMIC DNA]</scope>
    <source>
        <strain evidence="1 2">DSM 15382</strain>
    </source>
</reference>
<sequence length="69" mass="7354">AGDEPGLAALRQAAAPRMGDGALAEAFRALTADPLRGLADLPRLQQELQLFRTLPTRLEALRTSASVTR</sequence>
<dbReference type="RefSeq" id="WP_200306524.1">
    <property type="nucleotide sequence ID" value="NZ_NRSG01000420.1"/>
</dbReference>
<comment type="caution">
    <text evidence="1">The sequence shown here is derived from an EMBL/GenBank/DDBJ whole genome shotgun (WGS) entry which is preliminary data.</text>
</comment>
<keyword evidence="2" id="KW-1185">Reference proteome</keyword>